<keyword evidence="1" id="KW-0472">Membrane</keyword>
<dbReference type="STRING" id="1036181.SAMN05421756_11419"/>
<feature type="transmembrane region" description="Helical" evidence="1">
    <location>
        <begin position="134"/>
        <end position="152"/>
    </location>
</feature>
<feature type="transmembrane region" description="Helical" evidence="1">
    <location>
        <begin position="380"/>
        <end position="406"/>
    </location>
</feature>
<name>A0A1H9NET5_9ACTN</name>
<evidence type="ECO:0000313" key="3">
    <source>
        <dbReference type="Proteomes" id="UP000198504"/>
    </source>
</evidence>
<keyword evidence="1" id="KW-1133">Transmembrane helix</keyword>
<feature type="transmembrane region" description="Helical" evidence="1">
    <location>
        <begin position="453"/>
        <end position="480"/>
    </location>
</feature>
<dbReference type="EMBL" id="FOFA01000014">
    <property type="protein sequence ID" value="SER34504.1"/>
    <property type="molecule type" value="Genomic_DNA"/>
</dbReference>
<gene>
    <name evidence="2" type="ORF">SAMN05421756_11419</name>
</gene>
<proteinExistence type="predicted"/>
<keyword evidence="1" id="KW-0812">Transmembrane</keyword>
<accession>A0A1H9NET5</accession>
<feature type="transmembrane region" description="Helical" evidence="1">
    <location>
        <begin position="486"/>
        <end position="507"/>
    </location>
</feature>
<feature type="transmembrane region" description="Helical" evidence="1">
    <location>
        <begin position="59"/>
        <end position="79"/>
    </location>
</feature>
<organism evidence="2 3">
    <name type="scientific">Microlunatus flavus</name>
    <dbReference type="NCBI Taxonomy" id="1036181"/>
    <lineage>
        <taxon>Bacteria</taxon>
        <taxon>Bacillati</taxon>
        <taxon>Actinomycetota</taxon>
        <taxon>Actinomycetes</taxon>
        <taxon>Propionibacteriales</taxon>
        <taxon>Propionibacteriaceae</taxon>
        <taxon>Microlunatus</taxon>
    </lineage>
</organism>
<evidence type="ECO:0000256" key="1">
    <source>
        <dbReference type="SAM" id="Phobius"/>
    </source>
</evidence>
<dbReference type="OrthoDB" id="3261041at2"/>
<keyword evidence="3" id="KW-1185">Reference proteome</keyword>
<evidence type="ECO:0000313" key="2">
    <source>
        <dbReference type="EMBL" id="SER34504.1"/>
    </source>
</evidence>
<dbReference type="RefSeq" id="WP_091186816.1">
    <property type="nucleotide sequence ID" value="NZ_FOFA01000014.1"/>
</dbReference>
<sequence>MVALLVGLKLTLLRNGLRRSVWRTVGLVLGAVYALGIVVAAVAGLVALRWTSTEVTAQVTVVAYAALTLGWLVLSLLVFGVDETVDPARFALLPVRARALVPGLVVAALVGLPGVATVLVALGLVVTWARTPGLALAALVAAVLGTLTCVLLSRTATSAFAAFLSSRRFRDLAAVLLAVVGAGLAIATNVLSRGLGSDLGVLTTLLQRASTAASWSPFGWAWALPGDVARGAWAQAGVHLVLAAGLVVALGATWTAVLDRRLVEPSTSAGGSGTVGRSGRLERLFPADEAGAVAVRSLRYWRRDARHVATLASFLVAPLVLLVTLGLNPDVSPRLVVLTPCVLAVVVGTSVGQDLSFDGSALWLHVSTGLSGLADRRGRVLAALTVFAPVLLAMHLVVAAVTGGWASLPGALGLSAALALGGMGAGAWAGALWQWPGPVPGESPFQRGSSGGLPALASAMVVLVATGLLGLPSLALVLLGAFWRPWAGWLALPVGLVLGLAALRVGTVQGGRLLDRRWPEALRAVSERAG</sequence>
<reference evidence="3" key="1">
    <citation type="submission" date="2016-10" db="EMBL/GenBank/DDBJ databases">
        <authorList>
            <person name="Varghese N."/>
            <person name="Submissions S."/>
        </authorList>
    </citation>
    <scope>NUCLEOTIDE SEQUENCE [LARGE SCALE GENOMIC DNA]</scope>
    <source>
        <strain evidence="3">CGMCC 4.6856</strain>
    </source>
</reference>
<feature type="transmembrane region" description="Helical" evidence="1">
    <location>
        <begin position="172"/>
        <end position="192"/>
    </location>
</feature>
<protein>
    <submittedName>
        <fullName evidence="2">ABC-2 type transport system permease protein</fullName>
    </submittedName>
</protein>
<feature type="transmembrane region" description="Helical" evidence="1">
    <location>
        <begin position="21"/>
        <end position="47"/>
    </location>
</feature>
<feature type="transmembrane region" description="Helical" evidence="1">
    <location>
        <begin position="412"/>
        <end position="433"/>
    </location>
</feature>
<dbReference type="Proteomes" id="UP000198504">
    <property type="component" value="Unassembled WGS sequence"/>
</dbReference>
<feature type="transmembrane region" description="Helical" evidence="1">
    <location>
        <begin position="232"/>
        <end position="258"/>
    </location>
</feature>
<feature type="transmembrane region" description="Helical" evidence="1">
    <location>
        <begin position="308"/>
        <end position="327"/>
    </location>
</feature>
<feature type="transmembrane region" description="Helical" evidence="1">
    <location>
        <begin position="100"/>
        <end position="128"/>
    </location>
</feature>
<dbReference type="AlphaFoldDB" id="A0A1H9NET5"/>